<keyword evidence="1" id="KW-0732">Signal</keyword>
<dbReference type="InterPro" id="IPR013783">
    <property type="entry name" value="Ig-like_fold"/>
</dbReference>
<dbReference type="RefSeq" id="WP_379999303.1">
    <property type="nucleotide sequence ID" value="NZ_JBHSGN010000117.1"/>
</dbReference>
<dbReference type="Gene3D" id="2.60.40.10">
    <property type="entry name" value="Immunoglobulins"/>
    <property type="match status" value="1"/>
</dbReference>
<gene>
    <name evidence="3" type="ORF">ACFO6W_18935</name>
</gene>
<evidence type="ECO:0000259" key="2">
    <source>
        <dbReference type="Pfam" id="PF08531"/>
    </source>
</evidence>
<dbReference type="Proteomes" id="UP001596023">
    <property type="component" value="Unassembled WGS sequence"/>
</dbReference>
<dbReference type="Gene3D" id="2.60.120.260">
    <property type="entry name" value="Galactose-binding domain-like"/>
    <property type="match status" value="1"/>
</dbReference>
<dbReference type="PANTHER" id="PTHR33307">
    <property type="entry name" value="ALPHA-RHAMNOSIDASE (EUROFUNG)"/>
    <property type="match status" value="1"/>
</dbReference>
<reference evidence="4" key="1">
    <citation type="journal article" date="2019" name="Int. J. Syst. Evol. Microbiol.">
        <title>The Global Catalogue of Microorganisms (GCM) 10K type strain sequencing project: providing services to taxonomists for standard genome sequencing and annotation.</title>
        <authorList>
            <consortium name="The Broad Institute Genomics Platform"/>
            <consortium name="The Broad Institute Genome Sequencing Center for Infectious Disease"/>
            <person name="Wu L."/>
            <person name="Ma J."/>
        </authorList>
    </citation>
    <scope>NUCLEOTIDE SEQUENCE [LARGE SCALE GENOMIC DNA]</scope>
    <source>
        <strain evidence="4">CCUG 66188</strain>
    </source>
</reference>
<dbReference type="Pfam" id="PF08531">
    <property type="entry name" value="Bac_rhamnosid_N"/>
    <property type="match status" value="1"/>
</dbReference>
<name>A0ABV9L1T6_9BACT</name>
<protein>
    <submittedName>
        <fullName evidence="3">Alpha-L-rhamnosidase N-terminal domain-containing protein</fullName>
    </submittedName>
</protein>
<accession>A0ABV9L1T6</accession>
<keyword evidence="4" id="KW-1185">Reference proteome</keyword>
<proteinExistence type="predicted"/>
<organism evidence="3 4">
    <name type="scientific">Dysgonomonas termitidis</name>
    <dbReference type="NCBI Taxonomy" id="1516126"/>
    <lineage>
        <taxon>Bacteria</taxon>
        <taxon>Pseudomonadati</taxon>
        <taxon>Bacteroidota</taxon>
        <taxon>Bacteroidia</taxon>
        <taxon>Bacteroidales</taxon>
        <taxon>Dysgonomonadaceae</taxon>
        <taxon>Dysgonomonas</taxon>
    </lineage>
</organism>
<evidence type="ECO:0000313" key="3">
    <source>
        <dbReference type="EMBL" id="MFC4675766.1"/>
    </source>
</evidence>
<feature type="signal peptide" evidence="1">
    <location>
        <begin position="1"/>
        <end position="24"/>
    </location>
</feature>
<dbReference type="InterPro" id="IPR013737">
    <property type="entry name" value="Bac_rhamnosid_N"/>
</dbReference>
<evidence type="ECO:0000313" key="4">
    <source>
        <dbReference type="Proteomes" id="UP001596023"/>
    </source>
</evidence>
<comment type="caution">
    <text evidence="3">The sequence shown here is derived from an EMBL/GenBank/DDBJ whole genome shotgun (WGS) entry which is preliminary data.</text>
</comment>
<sequence>MKTYFLFKSSMVLFLLFLCSVSYGKDITLTHLQTEYKTNPVGIEAEQPRLSWEIKSTDRSVIQTAFQIRAAASEALLKSDKSLLWDSRKVESGQSVHIPYSGGLLQSREKIYWQVRIWTNKGNSSWSSPASFEMGLLYPSDWIASWIEADIPEDIEKSGPSPYLRKEFTVGKEIKSARIYTSARGLYQLHLNGEKVGDELFTPGWTSYHKRIQYQIYDVTQQLRKGTNAIGVILGDGWYRGVLKWRSQRNHYGEKLQAILQLEITYTDGSKETVVSDKSWKSNTGPIVKSDIYNGESYDARLEMKGWDNPHYPDSQWSGVIIKEVDKKLLVTSESVPVRITQTIKPIAKIITPKNELVFDFGQNFVG</sequence>
<dbReference type="InterPro" id="IPR016007">
    <property type="entry name" value="Alpha_rhamnosid"/>
</dbReference>
<dbReference type="Pfam" id="PF25788">
    <property type="entry name" value="Ig_Rha78A_N"/>
    <property type="match status" value="1"/>
</dbReference>
<dbReference type="PANTHER" id="PTHR33307:SF6">
    <property type="entry name" value="ALPHA-RHAMNOSIDASE (EUROFUNG)-RELATED"/>
    <property type="match status" value="1"/>
</dbReference>
<feature type="chain" id="PRO_5045337995" evidence="1">
    <location>
        <begin position="25"/>
        <end position="367"/>
    </location>
</feature>
<dbReference type="EMBL" id="JBHSGN010000117">
    <property type="protein sequence ID" value="MFC4675766.1"/>
    <property type="molecule type" value="Genomic_DNA"/>
</dbReference>
<evidence type="ECO:0000256" key="1">
    <source>
        <dbReference type="SAM" id="SignalP"/>
    </source>
</evidence>
<feature type="domain" description="Bacterial alpha-L-rhamnosidase N-terminal" evidence="2">
    <location>
        <begin position="172"/>
        <end position="342"/>
    </location>
</feature>